<dbReference type="HOGENOM" id="CLU_023668_2_0_6"/>
<dbReference type="EMBL" id="CP003200">
    <property type="protein sequence ID" value="AEW63169.1"/>
    <property type="molecule type" value="Genomic_DNA"/>
</dbReference>
<dbReference type="Gene3D" id="1.10.3210.40">
    <property type="match status" value="1"/>
</dbReference>
<dbReference type="NCBIfam" id="TIGR03760">
    <property type="entry name" value="ICE_TraI_Pfluor"/>
    <property type="match status" value="1"/>
</dbReference>
<keyword evidence="4" id="KW-1185">Reference proteome</keyword>
<dbReference type="STRING" id="1125630.KPHS_44710"/>
<proteinExistence type="predicted"/>
<dbReference type="Pfam" id="PF07514">
    <property type="entry name" value="TraI_2"/>
    <property type="match status" value="1"/>
</dbReference>
<dbReference type="Proteomes" id="UP000007841">
    <property type="component" value="Chromosome"/>
</dbReference>
<dbReference type="RefSeq" id="WP_004188585.1">
    <property type="nucleotide sequence ID" value="NC_016845.1"/>
</dbReference>
<dbReference type="Gene3D" id="1.10.10.10">
    <property type="entry name" value="Winged helix-like DNA-binding domain superfamily/Winged helix DNA-binding domain"/>
    <property type="match status" value="1"/>
</dbReference>
<evidence type="ECO:0000259" key="1">
    <source>
        <dbReference type="Pfam" id="PF07514"/>
    </source>
</evidence>
<dbReference type="InterPro" id="IPR011093">
    <property type="entry name" value="TraI_2_C"/>
</dbReference>
<reference evidence="3 4" key="1">
    <citation type="journal article" date="2012" name="J. Bacteriol.">
        <title>Complete genome sequence of Klebsiella pneumoniae subsp. pneumoniae HS11286, a multidrug-resistant strain isolated from human sputum.</title>
        <authorList>
            <person name="Liu P."/>
            <person name="Li P."/>
            <person name="Jiang X."/>
            <person name="Bi D."/>
            <person name="Xie Y."/>
            <person name="Tai C."/>
            <person name="Deng Z."/>
            <person name="Rajakumar K."/>
            <person name="Ou H.Y."/>
        </authorList>
    </citation>
    <scope>NUCLEOTIDE SEQUENCE [LARGE SCALE GENOMIC DNA]</scope>
    <source>
        <strain evidence="3 4">HS11286</strain>
    </source>
</reference>
<feature type="domain" description="Putative conjugal transfer nickase/helicase TraI C-terminal" evidence="2">
    <location>
        <begin position="306"/>
        <end position="424"/>
    </location>
</feature>
<dbReference type="InterPro" id="IPR036390">
    <property type="entry name" value="WH_DNA-bd_sf"/>
</dbReference>
<dbReference type="InterPro" id="IPR022391">
    <property type="entry name" value="ICE_relaxase_PFGI-1"/>
</dbReference>
<feature type="domain" description="Uncharacterised" evidence="1">
    <location>
        <begin position="29"/>
        <end position="236"/>
    </location>
</feature>
<dbReference type="RefSeq" id="YP_005228771.1">
    <property type="nucleotide sequence ID" value="NC_016845.1"/>
</dbReference>
<evidence type="ECO:0008006" key="5">
    <source>
        <dbReference type="Google" id="ProtNLM"/>
    </source>
</evidence>
<evidence type="ECO:0000259" key="2">
    <source>
        <dbReference type="Pfam" id="PF07515"/>
    </source>
</evidence>
<evidence type="ECO:0000313" key="4">
    <source>
        <dbReference type="Proteomes" id="UP000007841"/>
    </source>
</evidence>
<dbReference type="GeneID" id="11849524"/>
<dbReference type="KEGG" id="kpm:KPHS_44710"/>
<organism evidence="3 4">
    <name type="scientific">Klebsiella pneumoniae subsp. pneumoniae (strain HS11286)</name>
    <dbReference type="NCBI Taxonomy" id="1125630"/>
    <lineage>
        <taxon>Bacteria</taxon>
        <taxon>Pseudomonadati</taxon>
        <taxon>Pseudomonadota</taxon>
        <taxon>Gammaproteobacteria</taxon>
        <taxon>Enterobacterales</taxon>
        <taxon>Enterobacteriaceae</taxon>
        <taxon>Klebsiella/Raoultella group</taxon>
        <taxon>Klebsiella</taxon>
        <taxon>Klebsiella pneumoniae complex</taxon>
    </lineage>
</organism>
<gene>
    <name evidence="3" type="ordered locus">KPHS_44710</name>
</gene>
<dbReference type="SUPFAM" id="SSF46785">
    <property type="entry name" value="Winged helix' DNA-binding domain"/>
    <property type="match status" value="1"/>
</dbReference>
<dbReference type="AlphaFoldDB" id="A0A0H3H2X0"/>
<accession>A0A0H3H2X0</accession>
<evidence type="ECO:0000313" key="3">
    <source>
        <dbReference type="EMBL" id="AEW63169.1"/>
    </source>
</evidence>
<dbReference type="PATRIC" id="fig|1125630.4.peg.4368"/>
<dbReference type="Pfam" id="PF07515">
    <property type="entry name" value="TraI_2_C"/>
    <property type="match status" value="1"/>
</dbReference>
<sequence>MLNTLFFWRDKAHPPEPLSDNRSPVPAGYFAPASVEELLGTPLRQQYLQTLWDYSSLPRNLYQQYYLTPLEQCVLLMQQFPVAEQGAYAYPGGMVDCFLKTLANAVKLSKSYMLPPGADPEDQATQGAAWSAVIVWATMFSVLDNLAHLHVEQENGQVWSPVAGVLDKPYRFRFVPETQPEKVYGHSAMLAFRLLPEEGLRWLIRWPDALKALSMFLAGYRAQSGVVGAIVLQAGEGSDKTPPVTPSALPEACPDSAFDDYATFLQQAPPPCEYVENIPDDLPSFMENVEGADLSSEPALCRFHPAGELFIDWLRQSIQQKKTIANEPDGHVYVIAGAVFLKTPSIFHRFMAEQREALRPLKIDNWRDVQRQFEKINLHRRQRGGANVYQCRNRESQKVYHGYLVPAKEIYGAATVPADTPLLEVSSLN</sequence>
<dbReference type="Gene3D" id="2.40.10.200">
    <property type="entry name" value="STY4665 C-terminal domain-like"/>
    <property type="match status" value="1"/>
</dbReference>
<dbReference type="InterPro" id="IPR011119">
    <property type="entry name" value="Unchr_helicase_relaxase_TraI"/>
</dbReference>
<protein>
    <recommendedName>
        <fullName evidence="5">Relaxase</fullName>
    </recommendedName>
</protein>
<dbReference type="InterPro" id="IPR036388">
    <property type="entry name" value="WH-like_DNA-bd_sf"/>
</dbReference>
<name>A0A0H3H2X0_KLEPH</name>